<accession>A0A315XTJ7</accession>
<protein>
    <submittedName>
        <fullName evidence="3">Putative transcriptional regulator</fullName>
    </submittedName>
</protein>
<evidence type="ECO:0000313" key="4">
    <source>
        <dbReference type="Proteomes" id="UP000245720"/>
    </source>
</evidence>
<dbReference type="PROSITE" id="PS50943">
    <property type="entry name" value="HTH_CROC1"/>
    <property type="match status" value="1"/>
</dbReference>
<dbReference type="Gene3D" id="1.10.260.40">
    <property type="entry name" value="lambda repressor-like DNA-binding domains"/>
    <property type="match status" value="1"/>
</dbReference>
<dbReference type="AlphaFoldDB" id="A0A315XTJ7"/>
<dbReference type="Proteomes" id="UP000245720">
    <property type="component" value="Unassembled WGS sequence"/>
</dbReference>
<dbReference type="PANTHER" id="PTHR46558:SF4">
    <property type="entry name" value="DNA-BIDING PHAGE PROTEIN"/>
    <property type="match status" value="1"/>
</dbReference>
<dbReference type="InterPro" id="IPR010982">
    <property type="entry name" value="Lambda_DNA-bd_dom_sf"/>
</dbReference>
<keyword evidence="1" id="KW-0238">DNA-binding</keyword>
<dbReference type="EMBL" id="QGDI01000016">
    <property type="protein sequence ID" value="PWJ10100.1"/>
    <property type="molecule type" value="Genomic_DNA"/>
</dbReference>
<sequence>MIDDSLVLRNRLKEIRKEQRLSQDELAKMVGVSRNTISSIETGQFSPTAKLALILCIALDKKFEDIFYFD</sequence>
<dbReference type="STRING" id="1265.SAMN02910280_2217"/>
<comment type="caution">
    <text evidence="3">The sequence shown here is derived from an EMBL/GenBank/DDBJ whole genome shotgun (WGS) entry which is preliminary data.</text>
</comment>
<dbReference type="Pfam" id="PF01381">
    <property type="entry name" value="HTH_3"/>
    <property type="match status" value="1"/>
</dbReference>
<dbReference type="SMART" id="SM00530">
    <property type="entry name" value="HTH_XRE"/>
    <property type="match status" value="1"/>
</dbReference>
<name>A0A315XTJ7_RUMFL</name>
<dbReference type="PANTHER" id="PTHR46558">
    <property type="entry name" value="TRACRIPTIONAL REGULATORY PROTEIN-RELATED-RELATED"/>
    <property type="match status" value="1"/>
</dbReference>
<reference evidence="3 4" key="1">
    <citation type="submission" date="2018-05" db="EMBL/GenBank/DDBJ databases">
        <title>The Hungate 1000. A catalogue of reference genomes from the rumen microbiome.</title>
        <authorList>
            <person name="Kelly W."/>
        </authorList>
    </citation>
    <scope>NUCLEOTIDE SEQUENCE [LARGE SCALE GENOMIC DNA]</scope>
    <source>
        <strain evidence="3 4">SAb67</strain>
    </source>
</reference>
<evidence type="ECO:0000313" key="3">
    <source>
        <dbReference type="EMBL" id="PWJ10100.1"/>
    </source>
</evidence>
<gene>
    <name evidence="3" type="ORF">IE37_03192</name>
</gene>
<organism evidence="3 4">
    <name type="scientific">Ruminococcus flavefaciens</name>
    <dbReference type="NCBI Taxonomy" id="1265"/>
    <lineage>
        <taxon>Bacteria</taxon>
        <taxon>Bacillati</taxon>
        <taxon>Bacillota</taxon>
        <taxon>Clostridia</taxon>
        <taxon>Eubacteriales</taxon>
        <taxon>Oscillospiraceae</taxon>
        <taxon>Ruminococcus</taxon>
    </lineage>
</organism>
<dbReference type="CDD" id="cd00093">
    <property type="entry name" value="HTH_XRE"/>
    <property type="match status" value="1"/>
</dbReference>
<evidence type="ECO:0000256" key="1">
    <source>
        <dbReference type="ARBA" id="ARBA00023125"/>
    </source>
</evidence>
<dbReference type="RefSeq" id="WP_019680327.1">
    <property type="nucleotide sequence ID" value="NZ_QGDI01000016.1"/>
</dbReference>
<proteinExistence type="predicted"/>
<dbReference type="GO" id="GO:0003677">
    <property type="term" value="F:DNA binding"/>
    <property type="evidence" value="ECO:0007669"/>
    <property type="project" value="UniProtKB-KW"/>
</dbReference>
<dbReference type="SUPFAM" id="SSF47413">
    <property type="entry name" value="lambda repressor-like DNA-binding domains"/>
    <property type="match status" value="1"/>
</dbReference>
<feature type="domain" description="HTH cro/C1-type" evidence="2">
    <location>
        <begin position="12"/>
        <end position="66"/>
    </location>
</feature>
<dbReference type="InterPro" id="IPR001387">
    <property type="entry name" value="Cro/C1-type_HTH"/>
</dbReference>
<evidence type="ECO:0000259" key="2">
    <source>
        <dbReference type="PROSITE" id="PS50943"/>
    </source>
</evidence>